<keyword evidence="2" id="KW-1185">Reference proteome</keyword>
<organism evidence="1 2">
    <name type="scientific">Acidianus brierleyi</name>
    <dbReference type="NCBI Taxonomy" id="41673"/>
    <lineage>
        <taxon>Archaea</taxon>
        <taxon>Thermoproteota</taxon>
        <taxon>Thermoprotei</taxon>
        <taxon>Sulfolobales</taxon>
        <taxon>Sulfolobaceae</taxon>
        <taxon>Acidianus</taxon>
    </lineage>
</organism>
<reference evidence="1 2" key="1">
    <citation type="submission" date="2018-05" db="EMBL/GenBank/DDBJ databases">
        <title>Complete Genome Sequences of Extremely Thermoacidophilic, Metal-Mobilizing Type-Strain Members of the Archaeal Family Sulfolobaceae: Acidianus brierleyi DSM-1651T, Acidianus sulfidivorans DSM-18786T, Metallosphaera hakonensis DSM-7519T, and Metallosphaera prunae DSM-10039T.</title>
        <authorList>
            <person name="Counts J.A."/>
            <person name="Kelly R.M."/>
        </authorList>
    </citation>
    <scope>NUCLEOTIDE SEQUENCE [LARGE SCALE GENOMIC DNA]</scope>
    <source>
        <strain evidence="1 2">DSM 1651</strain>
    </source>
</reference>
<dbReference type="AlphaFoldDB" id="A0A2U9IBL7"/>
<dbReference type="Proteomes" id="UP000248044">
    <property type="component" value="Chromosome"/>
</dbReference>
<dbReference type="EMBL" id="CP029289">
    <property type="protein sequence ID" value="AWR93394.1"/>
    <property type="molecule type" value="Genomic_DNA"/>
</dbReference>
<protein>
    <submittedName>
        <fullName evidence="1">Uncharacterized protein</fullName>
    </submittedName>
</protein>
<sequence>MNNKLLLALFIISLLVLVYSTTELTSNIVIHKISRTQYYTFSYNYSQVILIHFKNFGDYTFHLNVTNNNINQVYAIVIVKPIMSPIILKRNVITLSSLNNTFVIFLHPGKYVLEIYISGIATKNLTVTQLRNYISITLYKS</sequence>
<evidence type="ECO:0000313" key="1">
    <source>
        <dbReference type="EMBL" id="AWR93394.1"/>
    </source>
</evidence>
<dbReference type="RefSeq" id="WP_110269278.1">
    <property type="nucleotide sequence ID" value="NZ_CP029289.2"/>
</dbReference>
<dbReference type="GeneID" id="36830687"/>
<gene>
    <name evidence="1" type="ORF">DFR85_00985</name>
</gene>
<dbReference type="KEGG" id="abri:DFR85_00985"/>
<accession>A0A2U9IBL7</accession>
<proteinExistence type="predicted"/>
<name>A0A2U9IBL7_9CREN</name>
<evidence type="ECO:0000313" key="2">
    <source>
        <dbReference type="Proteomes" id="UP000248044"/>
    </source>
</evidence>